<dbReference type="PANTHER" id="PTHR22930">
    <property type="match status" value="1"/>
</dbReference>
<sequence length="396" mass="45986">MNFSRKKLSLILLMMNDILESDDIIISNIVTMKPKCHLNNLTLLSTTIRNVHFRPKADVEDWIIKYSAHDFHVNYRMTQETFYNLLDFLQQVSPEFCQKNIVGGNAPISIKKKMLIALWYFGKEGSMQAISDHFDVVKSSVYNILKDFMNVIILNFETFIHWPSRQECLMIEERFKLKAKIPGVIGAIDGTHINVKAPLKQADSYTNRKLGKSMILQAVCTEGKIFTNISVGFPGRIHDARVLVNSELYKQVTDNGPSSLFYDKYHLLGDSAYPNREWLITPFKNYGNITRRKTKFNYLHAKTRVAIECAFGLLKGRWRRLLYLNKTKIENAPKVILTSCFLHNFCLVNNDTMSEILSDYQKMQTSQVVNREDYIERQQGNFKRDELLNLLVPQNY</sequence>
<evidence type="ECO:0000256" key="5">
    <source>
        <dbReference type="ARBA" id="ARBA00022723"/>
    </source>
</evidence>
<comment type="cofactor">
    <cofactor evidence="1">
        <name>a divalent metal cation</name>
        <dbReference type="ChEBI" id="CHEBI:60240"/>
    </cofactor>
</comment>
<keyword evidence="5" id="KW-0479">Metal-binding</keyword>
<dbReference type="GO" id="GO:0016787">
    <property type="term" value="F:hydrolase activity"/>
    <property type="evidence" value="ECO:0007669"/>
    <property type="project" value="UniProtKB-KW"/>
</dbReference>
<feature type="domain" description="DDE Tnp4" evidence="9">
    <location>
        <begin position="188"/>
        <end position="344"/>
    </location>
</feature>
<evidence type="ECO:0000313" key="11">
    <source>
        <dbReference type="Proteomes" id="UP000478052"/>
    </source>
</evidence>
<keyword evidence="6" id="KW-0378">Hydrolase</keyword>
<dbReference type="PANTHER" id="PTHR22930:SF85">
    <property type="entry name" value="GH03217P-RELATED"/>
    <property type="match status" value="1"/>
</dbReference>
<dbReference type="InterPro" id="IPR045249">
    <property type="entry name" value="HARBI1-like"/>
</dbReference>
<organism evidence="10 11">
    <name type="scientific">Aphis craccivora</name>
    <name type="common">Cowpea aphid</name>
    <dbReference type="NCBI Taxonomy" id="307492"/>
    <lineage>
        <taxon>Eukaryota</taxon>
        <taxon>Metazoa</taxon>
        <taxon>Ecdysozoa</taxon>
        <taxon>Arthropoda</taxon>
        <taxon>Hexapoda</taxon>
        <taxon>Insecta</taxon>
        <taxon>Pterygota</taxon>
        <taxon>Neoptera</taxon>
        <taxon>Paraneoptera</taxon>
        <taxon>Hemiptera</taxon>
        <taxon>Sternorrhyncha</taxon>
        <taxon>Aphidomorpha</taxon>
        <taxon>Aphidoidea</taxon>
        <taxon>Aphididae</taxon>
        <taxon>Aphidini</taxon>
        <taxon>Aphis</taxon>
        <taxon>Aphis</taxon>
    </lineage>
</organism>
<evidence type="ECO:0000256" key="6">
    <source>
        <dbReference type="ARBA" id="ARBA00022801"/>
    </source>
</evidence>
<keyword evidence="7" id="KW-0539">Nucleus</keyword>
<name>A0A6G0VVY8_APHCR</name>
<evidence type="ECO:0000256" key="2">
    <source>
        <dbReference type="ARBA" id="ARBA00004123"/>
    </source>
</evidence>
<reference evidence="10 11" key="1">
    <citation type="submission" date="2019-08" db="EMBL/GenBank/DDBJ databases">
        <title>Whole genome of Aphis craccivora.</title>
        <authorList>
            <person name="Voronova N.V."/>
            <person name="Shulinski R.S."/>
            <person name="Bandarenka Y.V."/>
            <person name="Zhorov D.G."/>
            <person name="Warner D."/>
        </authorList>
    </citation>
    <scope>NUCLEOTIDE SEQUENCE [LARGE SCALE GENOMIC DNA]</scope>
    <source>
        <strain evidence="10">180601</strain>
        <tissue evidence="10">Whole Body</tissue>
    </source>
</reference>
<dbReference type="Pfam" id="PF13359">
    <property type="entry name" value="DDE_Tnp_4"/>
    <property type="match status" value="1"/>
</dbReference>
<gene>
    <name evidence="10" type="ORF">FWK35_00032680</name>
</gene>
<evidence type="ECO:0000256" key="1">
    <source>
        <dbReference type="ARBA" id="ARBA00001968"/>
    </source>
</evidence>
<dbReference type="AlphaFoldDB" id="A0A6G0VVY8"/>
<evidence type="ECO:0000256" key="8">
    <source>
        <dbReference type="SAM" id="SignalP"/>
    </source>
</evidence>
<evidence type="ECO:0000313" key="10">
    <source>
        <dbReference type="EMBL" id="KAF0711548.1"/>
    </source>
</evidence>
<evidence type="ECO:0000256" key="4">
    <source>
        <dbReference type="ARBA" id="ARBA00022722"/>
    </source>
</evidence>
<dbReference type="Proteomes" id="UP000478052">
    <property type="component" value="Unassembled WGS sequence"/>
</dbReference>
<protein>
    <submittedName>
        <fullName evidence="10">Protein ALP1-like</fullName>
    </submittedName>
</protein>
<keyword evidence="4" id="KW-0540">Nuclease</keyword>
<dbReference type="OrthoDB" id="6577461at2759"/>
<feature type="signal peptide" evidence="8">
    <location>
        <begin position="1"/>
        <end position="21"/>
    </location>
</feature>
<comment type="similarity">
    <text evidence="3">Belongs to the HARBI1 family.</text>
</comment>
<accession>A0A6G0VVY8</accession>
<dbReference type="GO" id="GO:0046872">
    <property type="term" value="F:metal ion binding"/>
    <property type="evidence" value="ECO:0007669"/>
    <property type="project" value="UniProtKB-KW"/>
</dbReference>
<dbReference type="GO" id="GO:0004518">
    <property type="term" value="F:nuclease activity"/>
    <property type="evidence" value="ECO:0007669"/>
    <property type="project" value="UniProtKB-KW"/>
</dbReference>
<dbReference type="InterPro" id="IPR027806">
    <property type="entry name" value="HARBI1_dom"/>
</dbReference>
<comment type="caution">
    <text evidence="10">The sequence shown here is derived from an EMBL/GenBank/DDBJ whole genome shotgun (WGS) entry which is preliminary data.</text>
</comment>
<feature type="chain" id="PRO_5026196030" evidence="8">
    <location>
        <begin position="22"/>
        <end position="396"/>
    </location>
</feature>
<evidence type="ECO:0000256" key="3">
    <source>
        <dbReference type="ARBA" id="ARBA00006958"/>
    </source>
</evidence>
<evidence type="ECO:0000256" key="7">
    <source>
        <dbReference type="ARBA" id="ARBA00023242"/>
    </source>
</evidence>
<evidence type="ECO:0000259" key="9">
    <source>
        <dbReference type="Pfam" id="PF13359"/>
    </source>
</evidence>
<proteinExistence type="inferred from homology"/>
<comment type="subcellular location">
    <subcellularLocation>
        <location evidence="2">Nucleus</location>
    </subcellularLocation>
</comment>
<dbReference type="GO" id="GO:0005634">
    <property type="term" value="C:nucleus"/>
    <property type="evidence" value="ECO:0007669"/>
    <property type="project" value="UniProtKB-SubCell"/>
</dbReference>
<keyword evidence="11" id="KW-1185">Reference proteome</keyword>
<keyword evidence="8" id="KW-0732">Signal</keyword>
<dbReference type="EMBL" id="VUJU01011224">
    <property type="protein sequence ID" value="KAF0711548.1"/>
    <property type="molecule type" value="Genomic_DNA"/>
</dbReference>